<dbReference type="RefSeq" id="WP_013770345.1">
    <property type="nucleotide sequence ID" value="NC_015514.1"/>
</dbReference>
<keyword evidence="9" id="KW-1185">Reference proteome</keyword>
<evidence type="ECO:0000256" key="2">
    <source>
        <dbReference type="ARBA" id="ARBA00022485"/>
    </source>
</evidence>
<feature type="domain" description="Radical SAM core" evidence="7">
    <location>
        <begin position="28"/>
        <end position="248"/>
    </location>
</feature>
<proteinExistence type="predicted"/>
<dbReference type="NCBIfam" id="TIGR04053">
    <property type="entry name" value="TIGR04053 family radical SAM/SPASM domain-containing protein"/>
    <property type="match status" value="1"/>
</dbReference>
<dbReference type="InterPro" id="IPR007197">
    <property type="entry name" value="rSAM"/>
</dbReference>
<gene>
    <name evidence="8" type="ordered locus">Celf_1184</name>
</gene>
<keyword evidence="5" id="KW-0408">Iron</keyword>
<dbReference type="InterPro" id="IPR017200">
    <property type="entry name" value="PqqE-like"/>
</dbReference>
<evidence type="ECO:0000256" key="5">
    <source>
        <dbReference type="ARBA" id="ARBA00023004"/>
    </source>
</evidence>
<evidence type="ECO:0000256" key="1">
    <source>
        <dbReference type="ARBA" id="ARBA00001966"/>
    </source>
</evidence>
<dbReference type="EMBL" id="CP002666">
    <property type="protein sequence ID" value="AEE45319.1"/>
    <property type="molecule type" value="Genomic_DNA"/>
</dbReference>
<comment type="cofactor">
    <cofactor evidence="1">
        <name>[4Fe-4S] cluster</name>
        <dbReference type="ChEBI" id="CHEBI:49883"/>
    </cofactor>
</comment>
<dbReference type="SFLD" id="SFLDG01067">
    <property type="entry name" value="SPASM/twitch_domain_containing"/>
    <property type="match status" value="1"/>
</dbReference>
<evidence type="ECO:0000313" key="8">
    <source>
        <dbReference type="EMBL" id="AEE45319.1"/>
    </source>
</evidence>
<dbReference type="InterPro" id="IPR050377">
    <property type="entry name" value="Radical_SAM_PqqE_MftC-like"/>
</dbReference>
<dbReference type="KEGG" id="cfi:Celf_1184"/>
<protein>
    <submittedName>
        <fullName evidence="8">Radical SAM domain protein</fullName>
    </submittedName>
</protein>
<evidence type="ECO:0000313" key="9">
    <source>
        <dbReference type="Proteomes" id="UP000008460"/>
    </source>
</evidence>
<dbReference type="Gene3D" id="3.20.20.70">
    <property type="entry name" value="Aldolase class I"/>
    <property type="match status" value="1"/>
</dbReference>
<evidence type="ECO:0000256" key="3">
    <source>
        <dbReference type="ARBA" id="ARBA00022691"/>
    </source>
</evidence>
<keyword evidence="4" id="KW-0479">Metal-binding</keyword>
<dbReference type="PANTHER" id="PTHR11228:SF34">
    <property type="entry name" value="TUNGSTEN-CONTAINING ALDEHYDE FERREDOXIN OXIDOREDUCTASE COFACTOR MODIFYING PROTEIN"/>
    <property type="match status" value="1"/>
</dbReference>
<organism evidence="8 9">
    <name type="scientific">Cellulomonas fimi (strain ATCC 484 / DSM 20113 / JCM 1341 / CCUG 24087 / LMG 16345 / NBRC 15513 / NCIMB 8980 / NCTC 7547 / NRS-133)</name>
    <dbReference type="NCBI Taxonomy" id="590998"/>
    <lineage>
        <taxon>Bacteria</taxon>
        <taxon>Bacillati</taxon>
        <taxon>Actinomycetota</taxon>
        <taxon>Actinomycetes</taxon>
        <taxon>Micrococcales</taxon>
        <taxon>Cellulomonadaceae</taxon>
        <taxon>Cellulomonas</taxon>
    </lineage>
</organism>
<dbReference type="PIRSF" id="PIRSF037420">
    <property type="entry name" value="PQQ_syn_pqqE"/>
    <property type="match status" value="1"/>
</dbReference>
<dbReference type="Proteomes" id="UP000008460">
    <property type="component" value="Chromosome"/>
</dbReference>
<dbReference type="PANTHER" id="PTHR11228">
    <property type="entry name" value="RADICAL SAM DOMAIN PROTEIN"/>
    <property type="match status" value="1"/>
</dbReference>
<evidence type="ECO:0000259" key="7">
    <source>
        <dbReference type="PROSITE" id="PS51918"/>
    </source>
</evidence>
<dbReference type="InterPro" id="IPR013785">
    <property type="entry name" value="Aldolase_TIM"/>
</dbReference>
<dbReference type="GO" id="GO:0051539">
    <property type="term" value="F:4 iron, 4 sulfur cluster binding"/>
    <property type="evidence" value="ECO:0007669"/>
    <property type="project" value="UniProtKB-KW"/>
</dbReference>
<reference evidence="8 9" key="1">
    <citation type="submission" date="2011-04" db="EMBL/GenBank/DDBJ databases">
        <title>Complete sequence of Cellulomonas fimi ATCC 484.</title>
        <authorList>
            <consortium name="US DOE Joint Genome Institute"/>
            <person name="Lucas S."/>
            <person name="Han J."/>
            <person name="Lapidus A."/>
            <person name="Cheng J.-F."/>
            <person name="Goodwin L."/>
            <person name="Pitluck S."/>
            <person name="Peters L."/>
            <person name="Chertkov O."/>
            <person name="Detter J.C."/>
            <person name="Han C."/>
            <person name="Tapia R."/>
            <person name="Land M."/>
            <person name="Hauser L."/>
            <person name="Kyrpides N."/>
            <person name="Ivanova N."/>
            <person name="Ovchinnikova G."/>
            <person name="Pagani I."/>
            <person name="Mead D."/>
            <person name="Brumm P."/>
            <person name="Woyke T."/>
        </authorList>
    </citation>
    <scope>NUCLEOTIDE SEQUENCE [LARGE SCALE GENOMIC DNA]</scope>
    <source>
        <strain evidence="9">ATCC 484 / DSM 20113 / JCM 1341 / NBRC 15513 / NCIMB 8980 / NCTC 7547</strain>
    </source>
</reference>
<dbReference type="HOGENOM" id="CLU_009273_4_0_11"/>
<evidence type="ECO:0000256" key="6">
    <source>
        <dbReference type="ARBA" id="ARBA00023014"/>
    </source>
</evidence>
<dbReference type="GO" id="GO:0003824">
    <property type="term" value="F:catalytic activity"/>
    <property type="evidence" value="ECO:0007669"/>
    <property type="project" value="InterPro"/>
</dbReference>
<dbReference type="CDD" id="cd01335">
    <property type="entry name" value="Radical_SAM"/>
    <property type="match status" value="1"/>
</dbReference>
<keyword evidence="2" id="KW-0004">4Fe-4S</keyword>
<dbReference type="eggNOG" id="COG0535">
    <property type="taxonomic scope" value="Bacteria"/>
</dbReference>
<dbReference type="CDD" id="cd21123">
    <property type="entry name" value="SPASM_MftC-like"/>
    <property type="match status" value="1"/>
</dbReference>
<dbReference type="STRING" id="590998.Celf_1184"/>
<dbReference type="SMART" id="SM00729">
    <property type="entry name" value="Elp3"/>
    <property type="match status" value="1"/>
</dbReference>
<dbReference type="AlphaFoldDB" id="F4H398"/>
<dbReference type="InterPro" id="IPR006638">
    <property type="entry name" value="Elp3/MiaA/NifB-like_rSAM"/>
</dbReference>
<keyword evidence="6" id="KW-0411">Iron-sulfur</keyword>
<dbReference type="InterPro" id="IPR058240">
    <property type="entry name" value="rSAM_sf"/>
</dbReference>
<evidence type="ECO:0000256" key="4">
    <source>
        <dbReference type="ARBA" id="ARBA00022723"/>
    </source>
</evidence>
<dbReference type="PROSITE" id="PS51918">
    <property type="entry name" value="RADICAL_SAM"/>
    <property type="match status" value="1"/>
</dbReference>
<dbReference type="Pfam" id="PF04055">
    <property type="entry name" value="Radical_SAM"/>
    <property type="match status" value="1"/>
</dbReference>
<dbReference type="SFLD" id="SFLDS00029">
    <property type="entry name" value="Radical_SAM"/>
    <property type="match status" value="1"/>
</dbReference>
<dbReference type="GO" id="GO:0046872">
    <property type="term" value="F:metal ion binding"/>
    <property type="evidence" value="ECO:0007669"/>
    <property type="project" value="UniProtKB-KW"/>
</dbReference>
<dbReference type="SUPFAM" id="SSF102114">
    <property type="entry name" value="Radical SAM enzymes"/>
    <property type="match status" value="1"/>
</dbReference>
<accession>F4H398</accession>
<keyword evidence="3" id="KW-0949">S-adenosyl-L-methionine</keyword>
<sequence>MDEVRGAGPVAGTGARGRPVRVLHHDVSDRPFLVIWEVTRACALACRHCRADAIPRRDPRELDTDDGKRLMDDLASFGAPRPLLVLTGGDPFERPDLTELVAYGTSIGLSVALAPSVTPRLTRDVLLELRDAGAKAVSVSLDGAQAETHDAFRGVPGVYDATLTAMEAVRSAGIRLQVNTTVTAGTVHELPWVLRRVLDAGAALWSVFFLVPTGRGQTLGALSAQDEEDVLHWLHEVSDLVAVKATEAAHYRRIAVQRASVADPAAAFPAGALRERLRRDTAVALAGGDFPRRPPRPPMDVGSGRGFAFVDHVGDVYPSGFLPMVAGSVRQAPFSHVYRTSPVLTSLRDPGALGGRCGRCEFLGVCGGSRSQAYARTGDLLAEDPSCAWEPGRGVLVG</sequence>
<name>F4H398_CELFA</name>